<sequence>MIQVKAKRIVDGQGRVVLPKAVRKKLDIQPEDRVIVIAKQDEIVIKKHVDQVEEEKVCYVTGVASAECQPFSGGIELSKEAALLLLEEMKSKQ</sequence>
<dbReference type="Gene3D" id="2.10.260.10">
    <property type="match status" value="1"/>
</dbReference>
<evidence type="ECO:0000259" key="2">
    <source>
        <dbReference type="PROSITE" id="PS51740"/>
    </source>
</evidence>
<proteinExistence type="predicted"/>
<dbReference type="Pfam" id="PF04014">
    <property type="entry name" value="MazE_antitoxin"/>
    <property type="match status" value="1"/>
</dbReference>
<dbReference type="SUPFAM" id="SSF89447">
    <property type="entry name" value="AbrB/MazE/MraZ-like"/>
    <property type="match status" value="1"/>
</dbReference>
<dbReference type="NCBIfam" id="TIGR01439">
    <property type="entry name" value="lp_hng_hel_AbrB"/>
    <property type="match status" value="1"/>
</dbReference>
<name>A0A1E7DU11_9BACI</name>
<evidence type="ECO:0000256" key="1">
    <source>
        <dbReference type="PROSITE-ProRule" id="PRU01076"/>
    </source>
</evidence>
<dbReference type="InterPro" id="IPR007159">
    <property type="entry name" value="SpoVT-AbrB_dom"/>
</dbReference>
<dbReference type="AlphaFoldDB" id="A0A1E7DU11"/>
<keyword evidence="4" id="KW-1185">Reference proteome</keyword>
<feature type="domain" description="SpoVT-AbrB" evidence="2">
    <location>
        <begin position="5"/>
        <end position="50"/>
    </location>
</feature>
<dbReference type="SMART" id="SM00966">
    <property type="entry name" value="SpoVT_AbrB"/>
    <property type="match status" value="1"/>
</dbReference>
<dbReference type="RefSeq" id="WP_069937335.1">
    <property type="nucleotide sequence ID" value="NZ_MAMP01000006.1"/>
</dbReference>
<keyword evidence="1" id="KW-0238">DNA-binding</keyword>
<organism evidence="3 4">
    <name type="scientific">Domibacillus iocasae</name>
    <dbReference type="NCBI Taxonomy" id="1714016"/>
    <lineage>
        <taxon>Bacteria</taxon>
        <taxon>Bacillati</taxon>
        <taxon>Bacillota</taxon>
        <taxon>Bacilli</taxon>
        <taxon>Bacillales</taxon>
        <taxon>Bacillaceae</taxon>
        <taxon>Domibacillus</taxon>
    </lineage>
</organism>
<dbReference type="GO" id="GO:0003677">
    <property type="term" value="F:DNA binding"/>
    <property type="evidence" value="ECO:0007669"/>
    <property type="project" value="UniProtKB-UniRule"/>
</dbReference>
<dbReference type="STRING" id="1714016.BA724_16555"/>
<dbReference type="PROSITE" id="PS51740">
    <property type="entry name" value="SPOVT_ABRB"/>
    <property type="match status" value="1"/>
</dbReference>
<evidence type="ECO:0000313" key="3">
    <source>
        <dbReference type="EMBL" id="OES46178.1"/>
    </source>
</evidence>
<dbReference type="Proteomes" id="UP000095658">
    <property type="component" value="Unassembled WGS sequence"/>
</dbReference>
<dbReference type="EMBL" id="MAMP01000006">
    <property type="protein sequence ID" value="OES46178.1"/>
    <property type="molecule type" value="Genomic_DNA"/>
</dbReference>
<protein>
    <recommendedName>
        <fullName evidence="2">SpoVT-AbrB domain-containing protein</fullName>
    </recommendedName>
</protein>
<evidence type="ECO:0000313" key="4">
    <source>
        <dbReference type="Proteomes" id="UP000095658"/>
    </source>
</evidence>
<accession>A0A1E7DU11</accession>
<reference evidence="3 4" key="1">
    <citation type="submission" date="2016-06" db="EMBL/GenBank/DDBJ databases">
        <title>Domibacillus iocasae genome sequencing.</title>
        <authorList>
            <person name="Verma A."/>
            <person name="Pal Y."/>
            <person name="Ojha A.K."/>
            <person name="Krishnamurthi S."/>
        </authorList>
    </citation>
    <scope>NUCLEOTIDE SEQUENCE [LARGE SCALE GENOMIC DNA]</scope>
    <source>
        <strain evidence="3 4">DSM 29979</strain>
    </source>
</reference>
<dbReference type="InterPro" id="IPR037914">
    <property type="entry name" value="SpoVT-AbrB_sf"/>
</dbReference>
<comment type="caution">
    <text evidence="3">The sequence shown here is derived from an EMBL/GenBank/DDBJ whole genome shotgun (WGS) entry which is preliminary data.</text>
</comment>
<gene>
    <name evidence="3" type="ORF">BA724_16555</name>
</gene>